<sequence>MALACVLCTTLTLALLALPPCTKMILACVPCTTLIHAPQLSWHQDNPCITMNRAPQLSLCQRASAQLNQGIAFRFLPSVIKGDLDSIRPEVLAFYKGLGVPVVDSSADQDTTDLTKCIAYIEEHLKLEEAQLQEAHCISPRICAEAAEADQRRYQQLQESKQQQGAPNGSISQQEQNPSAAGPQPTQLAATPNDGHGSVQGSTPGLGSERVLLQKGVFLQHKHQIIVLGALGGRLDHTLAAINTLHMFPDLNIILLGDGNLVRLLPQGRSVIKPDRSAEGPMCGLVPMRGAATATST</sequence>
<evidence type="ECO:0000256" key="1">
    <source>
        <dbReference type="ARBA" id="ARBA00022679"/>
    </source>
</evidence>
<dbReference type="Proteomes" id="UP000815325">
    <property type="component" value="Unassembled WGS sequence"/>
</dbReference>
<feature type="region of interest" description="Disordered" evidence="5">
    <location>
        <begin position="154"/>
        <end position="206"/>
    </location>
</feature>
<evidence type="ECO:0000313" key="9">
    <source>
        <dbReference type="Proteomes" id="UP000815325"/>
    </source>
</evidence>
<evidence type="ECO:0000313" key="8">
    <source>
        <dbReference type="EMBL" id="KAF5825709.1"/>
    </source>
</evidence>
<keyword evidence="1" id="KW-0808">Transferase</keyword>
<feature type="domain" description="Thiamin pyrophosphokinase catalytic" evidence="7">
    <location>
        <begin position="72"/>
        <end position="126"/>
    </location>
</feature>
<gene>
    <name evidence="8" type="ORF">DUNSADRAFT_7465</name>
</gene>
<dbReference type="InterPro" id="IPR007371">
    <property type="entry name" value="TPK_catalytic"/>
</dbReference>
<dbReference type="SUPFAM" id="SSF63999">
    <property type="entry name" value="Thiamin pyrophosphokinase, catalytic domain"/>
    <property type="match status" value="1"/>
</dbReference>
<keyword evidence="6" id="KW-0732">Signal</keyword>
<evidence type="ECO:0000256" key="3">
    <source>
        <dbReference type="ARBA" id="ARBA00022777"/>
    </source>
</evidence>
<organism evidence="8 9">
    <name type="scientific">Dunaliella salina</name>
    <name type="common">Green alga</name>
    <name type="synonym">Protococcus salinus</name>
    <dbReference type="NCBI Taxonomy" id="3046"/>
    <lineage>
        <taxon>Eukaryota</taxon>
        <taxon>Viridiplantae</taxon>
        <taxon>Chlorophyta</taxon>
        <taxon>core chlorophytes</taxon>
        <taxon>Chlorophyceae</taxon>
        <taxon>CS clade</taxon>
        <taxon>Chlamydomonadales</taxon>
        <taxon>Dunaliellaceae</taxon>
        <taxon>Dunaliella</taxon>
    </lineage>
</organism>
<proteinExistence type="predicted"/>
<evidence type="ECO:0000256" key="2">
    <source>
        <dbReference type="ARBA" id="ARBA00022741"/>
    </source>
</evidence>
<reference evidence="8" key="1">
    <citation type="submission" date="2017-08" db="EMBL/GenBank/DDBJ databases">
        <authorList>
            <person name="Polle J.E."/>
            <person name="Barry K."/>
            <person name="Cushman J."/>
            <person name="Schmutz J."/>
            <person name="Tran D."/>
            <person name="Hathwaick L.T."/>
            <person name="Yim W.C."/>
            <person name="Jenkins J."/>
            <person name="Mckie-Krisberg Z.M."/>
            <person name="Prochnik S."/>
            <person name="Lindquist E."/>
            <person name="Dockter R.B."/>
            <person name="Adam C."/>
            <person name="Molina H."/>
            <person name="Bunkerborg J."/>
            <person name="Jin E."/>
            <person name="Buchheim M."/>
            <person name="Magnuson J."/>
        </authorList>
    </citation>
    <scope>NUCLEOTIDE SEQUENCE</scope>
    <source>
        <strain evidence="8">CCAP 19/18</strain>
    </source>
</reference>
<accession>A0ABQ7FTC3</accession>
<comment type="caution">
    <text evidence="8">The sequence shown here is derived from an EMBL/GenBank/DDBJ whole genome shotgun (WGS) entry which is preliminary data.</text>
</comment>
<feature type="non-terminal residue" evidence="8">
    <location>
        <position position="297"/>
    </location>
</feature>
<dbReference type="EMBL" id="MU072154">
    <property type="protein sequence ID" value="KAF5825709.1"/>
    <property type="molecule type" value="Genomic_DNA"/>
</dbReference>
<evidence type="ECO:0000259" key="7">
    <source>
        <dbReference type="Pfam" id="PF04263"/>
    </source>
</evidence>
<dbReference type="InterPro" id="IPR036759">
    <property type="entry name" value="TPK_catalytic_sf"/>
</dbReference>
<feature type="chain" id="PRO_5047244491" evidence="6">
    <location>
        <begin position="28"/>
        <end position="297"/>
    </location>
</feature>
<feature type="compositionally biased region" description="Polar residues" evidence="5">
    <location>
        <begin position="154"/>
        <end position="190"/>
    </location>
</feature>
<protein>
    <submittedName>
        <fullName evidence="8">Thiamine pyrophosphokinase</fullName>
    </submittedName>
</protein>
<dbReference type="PANTHER" id="PTHR13622:SF8">
    <property type="entry name" value="THIAMIN PYROPHOSPHOKINASE 1"/>
    <property type="match status" value="1"/>
</dbReference>
<keyword evidence="2" id="KW-0547">Nucleotide-binding</keyword>
<dbReference type="PANTHER" id="PTHR13622">
    <property type="entry name" value="THIAMIN PYROPHOSPHOKINASE"/>
    <property type="match status" value="1"/>
</dbReference>
<name>A0ABQ7FTC3_DUNSA</name>
<keyword evidence="4" id="KW-0067">ATP-binding</keyword>
<evidence type="ECO:0000256" key="4">
    <source>
        <dbReference type="ARBA" id="ARBA00022840"/>
    </source>
</evidence>
<dbReference type="Gene3D" id="3.40.50.10240">
    <property type="entry name" value="Thiamin pyrophosphokinase, catalytic domain"/>
    <property type="match status" value="2"/>
</dbReference>
<keyword evidence="9" id="KW-1185">Reference proteome</keyword>
<feature type="signal peptide" evidence="6">
    <location>
        <begin position="1"/>
        <end position="27"/>
    </location>
</feature>
<dbReference type="Pfam" id="PF04263">
    <property type="entry name" value="TPK_catalytic"/>
    <property type="match status" value="1"/>
</dbReference>
<keyword evidence="3" id="KW-0418">Kinase</keyword>
<evidence type="ECO:0000256" key="6">
    <source>
        <dbReference type="SAM" id="SignalP"/>
    </source>
</evidence>
<evidence type="ECO:0000256" key="5">
    <source>
        <dbReference type="SAM" id="MobiDB-lite"/>
    </source>
</evidence>